<dbReference type="EMBL" id="JAHQIW010005117">
    <property type="protein sequence ID" value="KAJ1364971.1"/>
    <property type="molecule type" value="Genomic_DNA"/>
</dbReference>
<dbReference type="AlphaFoldDB" id="A0AAD5N8H9"/>
<name>A0AAD5N8H9_PARTN</name>
<evidence type="ECO:0000313" key="2">
    <source>
        <dbReference type="Proteomes" id="UP001196413"/>
    </source>
</evidence>
<dbReference type="Proteomes" id="UP001196413">
    <property type="component" value="Unassembled WGS sequence"/>
</dbReference>
<accession>A0AAD5N8H9</accession>
<comment type="caution">
    <text evidence="1">The sequence shown here is derived from an EMBL/GenBank/DDBJ whole genome shotgun (WGS) entry which is preliminary data.</text>
</comment>
<sequence>MGKTTSKHFWTHEAIQFDQIDRLLQSKYWKIVKNQVFFTEKLQNCVAASTRTFTVTGLRTLLLLWFTLESLKFLFGFLGTAANEAGQRVL</sequence>
<evidence type="ECO:0000313" key="1">
    <source>
        <dbReference type="EMBL" id="KAJ1364971.1"/>
    </source>
</evidence>
<keyword evidence="2" id="KW-1185">Reference proteome</keyword>
<gene>
    <name evidence="1" type="ORF">KIN20_025170</name>
</gene>
<organism evidence="1 2">
    <name type="scientific">Parelaphostrongylus tenuis</name>
    <name type="common">Meningeal worm</name>
    <dbReference type="NCBI Taxonomy" id="148309"/>
    <lineage>
        <taxon>Eukaryota</taxon>
        <taxon>Metazoa</taxon>
        <taxon>Ecdysozoa</taxon>
        <taxon>Nematoda</taxon>
        <taxon>Chromadorea</taxon>
        <taxon>Rhabditida</taxon>
        <taxon>Rhabditina</taxon>
        <taxon>Rhabditomorpha</taxon>
        <taxon>Strongyloidea</taxon>
        <taxon>Metastrongylidae</taxon>
        <taxon>Parelaphostrongylus</taxon>
    </lineage>
</organism>
<proteinExistence type="predicted"/>
<reference evidence="1" key="1">
    <citation type="submission" date="2021-06" db="EMBL/GenBank/DDBJ databases">
        <title>Parelaphostrongylus tenuis whole genome reference sequence.</title>
        <authorList>
            <person name="Garwood T.J."/>
            <person name="Larsen P.A."/>
            <person name="Fountain-Jones N.M."/>
            <person name="Garbe J.R."/>
            <person name="Macchietto M.G."/>
            <person name="Kania S.A."/>
            <person name="Gerhold R.W."/>
            <person name="Richards J.E."/>
            <person name="Wolf T.M."/>
        </authorList>
    </citation>
    <scope>NUCLEOTIDE SEQUENCE</scope>
    <source>
        <strain evidence="1">MNPRO001-30</strain>
        <tissue evidence="1">Meninges</tissue>
    </source>
</reference>
<protein>
    <submittedName>
        <fullName evidence="1">Uncharacterized protein</fullName>
    </submittedName>
</protein>